<evidence type="ECO:0000256" key="2">
    <source>
        <dbReference type="ARBA" id="ARBA00022475"/>
    </source>
</evidence>
<accession>A0ABS7EDS7</accession>
<evidence type="ECO:0000256" key="9">
    <source>
        <dbReference type="ARBA" id="ARBA00040743"/>
    </source>
</evidence>
<dbReference type="PANTHER" id="PTHR47529:SF1">
    <property type="entry name" value="PERIPLASMIC CHAPERONE PPID"/>
    <property type="match status" value="1"/>
</dbReference>
<evidence type="ECO:0000256" key="4">
    <source>
        <dbReference type="ARBA" id="ARBA00022692"/>
    </source>
</evidence>
<gene>
    <name evidence="14" type="ORF">K0504_04960</name>
</gene>
<dbReference type="PROSITE" id="PS50198">
    <property type="entry name" value="PPIC_PPIASE_2"/>
    <property type="match status" value="1"/>
</dbReference>
<feature type="transmembrane region" description="Helical" evidence="12">
    <location>
        <begin position="12"/>
        <end position="34"/>
    </location>
</feature>
<evidence type="ECO:0000256" key="6">
    <source>
        <dbReference type="ARBA" id="ARBA00023136"/>
    </source>
</evidence>
<evidence type="ECO:0000256" key="1">
    <source>
        <dbReference type="ARBA" id="ARBA00004382"/>
    </source>
</evidence>
<evidence type="ECO:0000313" key="14">
    <source>
        <dbReference type="EMBL" id="MBW8190379.1"/>
    </source>
</evidence>
<feature type="domain" description="PpiC" evidence="13">
    <location>
        <begin position="268"/>
        <end position="363"/>
    </location>
</feature>
<evidence type="ECO:0000256" key="11">
    <source>
        <dbReference type="PROSITE-ProRule" id="PRU00278"/>
    </source>
</evidence>
<dbReference type="InterPro" id="IPR052029">
    <property type="entry name" value="PpiD_chaperone"/>
</dbReference>
<organism evidence="14 15">
    <name type="scientific">Neiella holothuriorum</name>
    <dbReference type="NCBI Taxonomy" id="2870530"/>
    <lineage>
        <taxon>Bacteria</taxon>
        <taxon>Pseudomonadati</taxon>
        <taxon>Pseudomonadota</taxon>
        <taxon>Gammaproteobacteria</taxon>
        <taxon>Alteromonadales</taxon>
        <taxon>Echinimonadaceae</taxon>
        <taxon>Neiella</taxon>
    </lineage>
</organism>
<keyword evidence="11" id="KW-0413">Isomerase</keyword>
<keyword evidence="4 12" id="KW-0812">Transmembrane</keyword>
<keyword evidence="15" id="KW-1185">Reference proteome</keyword>
<dbReference type="Pfam" id="PF13616">
    <property type="entry name" value="Rotamase_3"/>
    <property type="match status" value="1"/>
</dbReference>
<sequence length="631" mass="69768">MLEKIREGSQGTIVKVVLGAVILSFALAGVGSYLGNPTELLAAKVNDQKIYSQALENGVRDERMRLEQQLGEQFDLMASNPAFEQQIRASVLEKLITEALFDQAVAKNGLSVGDEQIRQAIVNMPGFQQDGVFDNELYLSLINRQGYSAASFREMMRADMSRRQFVSGVLGSDFVLPSEVDRIDALLNQTRSVRYWKIDTAKLAADVIPTEEQVQTYFDAHQYMYQQPEMVSVDYLHVDADALARDIEISDEEVADYYEANSALYRTAAERRASHILFENSDEGREAALKVQAELAAGSDFAEMATTYSTDSFSAENGGDLDWFAAGVMGDAFDDAVFGLEKEGDISQLVETPFGLHLIQVTGIRPEATKPLADVADDIRAEQQRNAALERYYELQEEVTNLAFEMPESLDDIASETGLSVQSTDSFSQANPPAAIADPQVIRAIFSEQVLRDRLNSDPIELAEGQLMVVRVKEHQPARAKTLDEVKPQVAKVVAMEVAAEQANEIADQYLAQLKQGETPLIEAQQPITLLTESGFARDSMELDRAVRDRAFAMSKPAETAQFDKVTASNFVAVIALDEVVEAQGEERDGRLQQALEQNQSQTAYMALVNALKAQAEIVYIEQEAAQSDEF</sequence>
<name>A0ABS7EDS7_9GAMM</name>
<keyword evidence="7" id="KW-0143">Chaperone</keyword>
<evidence type="ECO:0000256" key="12">
    <source>
        <dbReference type="SAM" id="Phobius"/>
    </source>
</evidence>
<dbReference type="Gene3D" id="3.10.50.40">
    <property type="match status" value="1"/>
</dbReference>
<dbReference type="InterPro" id="IPR000297">
    <property type="entry name" value="PPIase_PpiC"/>
</dbReference>
<comment type="subcellular location">
    <subcellularLocation>
        <location evidence="1">Cell inner membrane</location>
        <topology evidence="1">Single-pass type II membrane protein</topology>
        <orientation evidence="1">Periplasmic side</orientation>
    </subcellularLocation>
</comment>
<dbReference type="SUPFAM" id="SSF54534">
    <property type="entry name" value="FKBP-like"/>
    <property type="match status" value="1"/>
</dbReference>
<evidence type="ECO:0000256" key="8">
    <source>
        <dbReference type="ARBA" id="ARBA00038408"/>
    </source>
</evidence>
<evidence type="ECO:0000259" key="13">
    <source>
        <dbReference type="PROSITE" id="PS50198"/>
    </source>
</evidence>
<evidence type="ECO:0000313" key="15">
    <source>
        <dbReference type="Proteomes" id="UP001166251"/>
    </source>
</evidence>
<reference evidence="14" key="1">
    <citation type="submission" date="2021-07" db="EMBL/GenBank/DDBJ databases">
        <title>Neiella marina sp. nov., isolated from the intestinal content of sea cucumber Apostichopus japonicus.</title>
        <authorList>
            <person name="Bai X."/>
        </authorList>
    </citation>
    <scope>NUCLEOTIDE SEQUENCE</scope>
    <source>
        <strain evidence="14">126</strain>
    </source>
</reference>
<dbReference type="EMBL" id="JAHZSS010000004">
    <property type="protein sequence ID" value="MBW8190379.1"/>
    <property type="molecule type" value="Genomic_DNA"/>
</dbReference>
<proteinExistence type="inferred from homology"/>
<evidence type="ECO:0000256" key="3">
    <source>
        <dbReference type="ARBA" id="ARBA00022519"/>
    </source>
</evidence>
<dbReference type="Pfam" id="PF13624">
    <property type="entry name" value="SurA_N_3"/>
    <property type="match status" value="1"/>
</dbReference>
<dbReference type="RefSeq" id="WP_220103070.1">
    <property type="nucleotide sequence ID" value="NZ_JAHZSS010000004.1"/>
</dbReference>
<dbReference type="PANTHER" id="PTHR47529">
    <property type="entry name" value="PEPTIDYL-PROLYL CIS-TRANS ISOMERASE D"/>
    <property type="match status" value="1"/>
</dbReference>
<keyword evidence="5 12" id="KW-1133">Transmembrane helix</keyword>
<evidence type="ECO:0000256" key="5">
    <source>
        <dbReference type="ARBA" id="ARBA00022989"/>
    </source>
</evidence>
<comment type="similarity">
    <text evidence="8">Belongs to the PpiD chaperone family.</text>
</comment>
<evidence type="ECO:0000256" key="10">
    <source>
        <dbReference type="ARBA" id="ARBA00042775"/>
    </source>
</evidence>
<evidence type="ECO:0000256" key="7">
    <source>
        <dbReference type="ARBA" id="ARBA00023186"/>
    </source>
</evidence>
<dbReference type="InterPro" id="IPR027304">
    <property type="entry name" value="Trigger_fact/SurA_dom_sf"/>
</dbReference>
<dbReference type="InterPro" id="IPR046357">
    <property type="entry name" value="PPIase_dom_sf"/>
</dbReference>
<comment type="caution">
    <text evidence="14">The sequence shown here is derived from an EMBL/GenBank/DDBJ whole genome shotgun (WGS) entry which is preliminary data.</text>
</comment>
<keyword evidence="11" id="KW-0697">Rotamase</keyword>
<keyword evidence="6 12" id="KW-0472">Membrane</keyword>
<dbReference type="SUPFAM" id="SSF109998">
    <property type="entry name" value="Triger factor/SurA peptide-binding domain-like"/>
    <property type="match status" value="1"/>
</dbReference>
<protein>
    <recommendedName>
        <fullName evidence="9">Periplasmic chaperone PpiD</fullName>
    </recommendedName>
    <alternativeName>
        <fullName evidence="10">Periplasmic folding chaperone</fullName>
    </alternativeName>
</protein>
<dbReference type="Gene3D" id="1.10.4030.10">
    <property type="entry name" value="Porin chaperone SurA, peptide-binding domain"/>
    <property type="match status" value="1"/>
</dbReference>
<dbReference type="Proteomes" id="UP001166251">
    <property type="component" value="Unassembled WGS sequence"/>
</dbReference>
<keyword evidence="2" id="KW-1003">Cell membrane</keyword>
<keyword evidence="3" id="KW-0997">Cell inner membrane</keyword>